<proteinExistence type="predicted"/>
<organism evidence="1 2">
    <name type="scientific">Carya illinoinensis</name>
    <name type="common">Pecan</name>
    <dbReference type="NCBI Taxonomy" id="32201"/>
    <lineage>
        <taxon>Eukaryota</taxon>
        <taxon>Viridiplantae</taxon>
        <taxon>Streptophyta</taxon>
        <taxon>Embryophyta</taxon>
        <taxon>Tracheophyta</taxon>
        <taxon>Spermatophyta</taxon>
        <taxon>Magnoliopsida</taxon>
        <taxon>eudicotyledons</taxon>
        <taxon>Gunneridae</taxon>
        <taxon>Pentapetalae</taxon>
        <taxon>rosids</taxon>
        <taxon>fabids</taxon>
        <taxon>Fagales</taxon>
        <taxon>Juglandaceae</taxon>
        <taxon>Carya</taxon>
    </lineage>
</organism>
<name>A0A922E549_CARIL</name>
<dbReference type="Proteomes" id="UP000811246">
    <property type="component" value="Chromosome 9"/>
</dbReference>
<evidence type="ECO:0000313" key="1">
    <source>
        <dbReference type="EMBL" id="KAG6696961.1"/>
    </source>
</evidence>
<reference evidence="1" key="1">
    <citation type="submission" date="2021-01" db="EMBL/GenBank/DDBJ databases">
        <authorList>
            <person name="Lovell J.T."/>
            <person name="Bentley N."/>
            <person name="Bhattarai G."/>
            <person name="Jenkins J.W."/>
            <person name="Sreedasyam A."/>
            <person name="Alarcon Y."/>
            <person name="Bock C."/>
            <person name="Boston L."/>
            <person name="Carlson J."/>
            <person name="Cervantes K."/>
            <person name="Clermont K."/>
            <person name="Krom N."/>
            <person name="Kubenka K."/>
            <person name="Mamidi S."/>
            <person name="Mattison C."/>
            <person name="Monteros M."/>
            <person name="Pisani C."/>
            <person name="Plott C."/>
            <person name="Rajasekar S."/>
            <person name="Rhein H.S."/>
            <person name="Rohla C."/>
            <person name="Song M."/>
            <person name="Hilaire R.S."/>
            <person name="Shu S."/>
            <person name="Wells L."/>
            <person name="Wang X."/>
            <person name="Webber J."/>
            <person name="Heerema R.J."/>
            <person name="Klein P."/>
            <person name="Conner P."/>
            <person name="Grauke L."/>
            <person name="Grimwood J."/>
            <person name="Schmutz J."/>
            <person name="Randall J.J."/>
        </authorList>
    </citation>
    <scope>NUCLEOTIDE SEQUENCE</scope>
    <source>
        <tissue evidence="1">Leaf</tissue>
    </source>
</reference>
<protein>
    <submittedName>
        <fullName evidence="1">Uncharacterized protein</fullName>
    </submittedName>
</protein>
<dbReference type="AlphaFoldDB" id="A0A922E549"/>
<sequence>MDMLYDLLYIACCRVLLLLYRNKRKGLKNIGDARCEFFVWTDIYHLLDQNIQTRENKVWSMWDEVLLRECQVQKREDKVKERERTLKKENRKLLCLY</sequence>
<accession>A0A922E549</accession>
<comment type="caution">
    <text evidence="1">The sequence shown here is derived from an EMBL/GenBank/DDBJ whole genome shotgun (WGS) entry which is preliminary data.</text>
</comment>
<dbReference type="EMBL" id="CM031833">
    <property type="protein sequence ID" value="KAG6696961.1"/>
    <property type="molecule type" value="Genomic_DNA"/>
</dbReference>
<evidence type="ECO:0000313" key="2">
    <source>
        <dbReference type="Proteomes" id="UP000811246"/>
    </source>
</evidence>
<gene>
    <name evidence="1" type="ORF">I3842_09G175600</name>
</gene>